<dbReference type="KEGG" id="ccot:CCAX7_24800"/>
<evidence type="ECO:0000313" key="1">
    <source>
        <dbReference type="EMBL" id="BDI30429.1"/>
    </source>
</evidence>
<reference evidence="1 2" key="1">
    <citation type="journal article" date="2019" name="Int. J. Syst. Evol. Microbiol.">
        <title>Capsulimonas corticalis gen. nov., sp. nov., an aerobic capsulated bacterium, of a novel bacterial order, Capsulimonadales ord. nov., of the class Armatimonadia of the phylum Armatimonadetes.</title>
        <authorList>
            <person name="Li J."/>
            <person name="Kudo C."/>
            <person name="Tonouchi A."/>
        </authorList>
    </citation>
    <scope>NUCLEOTIDE SEQUENCE [LARGE SCALE GENOMIC DNA]</scope>
    <source>
        <strain evidence="1 2">AX-7</strain>
    </source>
</reference>
<accession>A0A9N7QA26</accession>
<dbReference type="InterPro" id="IPR013780">
    <property type="entry name" value="Glyco_hydro_b"/>
</dbReference>
<keyword evidence="2" id="KW-1185">Reference proteome</keyword>
<dbReference type="RefSeq" id="WP_165864186.1">
    <property type="nucleotide sequence ID" value="NZ_AP025739.1"/>
</dbReference>
<organism evidence="1 2">
    <name type="scientific">Capsulimonas corticalis</name>
    <dbReference type="NCBI Taxonomy" id="2219043"/>
    <lineage>
        <taxon>Bacteria</taxon>
        <taxon>Bacillati</taxon>
        <taxon>Armatimonadota</taxon>
        <taxon>Armatimonadia</taxon>
        <taxon>Capsulimonadales</taxon>
        <taxon>Capsulimonadaceae</taxon>
        <taxon>Capsulimonas</taxon>
    </lineage>
</organism>
<sequence length="50" mass="5164">MAGGGAQVWRLSAAAPSIERLASIPANPGRVQLTVPAQSVTLLVLRPRGE</sequence>
<dbReference type="Proteomes" id="UP000287394">
    <property type="component" value="Chromosome"/>
</dbReference>
<proteinExistence type="predicted"/>
<protein>
    <submittedName>
        <fullName evidence="1">Uncharacterized protein</fullName>
    </submittedName>
</protein>
<dbReference type="Gene3D" id="2.60.40.1180">
    <property type="entry name" value="Golgi alpha-mannosidase II"/>
    <property type="match status" value="1"/>
</dbReference>
<gene>
    <name evidence="1" type="ORF">CCAX7_24800</name>
</gene>
<evidence type="ECO:0000313" key="2">
    <source>
        <dbReference type="Proteomes" id="UP000287394"/>
    </source>
</evidence>
<dbReference type="EMBL" id="AP025739">
    <property type="protein sequence ID" value="BDI30429.1"/>
    <property type="molecule type" value="Genomic_DNA"/>
</dbReference>
<name>A0A9N7QA26_9BACT</name>
<dbReference type="AlphaFoldDB" id="A0A9N7QA26"/>